<accession>A0A022QKV5</accession>
<reference evidence="1 2" key="1">
    <citation type="journal article" date="2013" name="Proc. Natl. Acad. Sci. U.S.A.">
        <title>Fine-scale variation in meiotic recombination in Mimulus inferred from population shotgun sequencing.</title>
        <authorList>
            <person name="Hellsten U."/>
            <person name="Wright K.M."/>
            <person name="Jenkins J."/>
            <person name="Shu S."/>
            <person name="Yuan Y."/>
            <person name="Wessler S.R."/>
            <person name="Schmutz J."/>
            <person name="Willis J.H."/>
            <person name="Rokhsar D.S."/>
        </authorList>
    </citation>
    <scope>NUCLEOTIDE SEQUENCE [LARGE SCALE GENOMIC DNA]</scope>
    <source>
        <strain evidence="2">cv. DUN x IM62</strain>
    </source>
</reference>
<gene>
    <name evidence="1" type="ORF">MIMGU_mgv1a0146782mg</name>
</gene>
<dbReference type="EMBL" id="KI631441">
    <property type="protein sequence ID" value="EYU28224.1"/>
    <property type="molecule type" value="Genomic_DNA"/>
</dbReference>
<proteinExistence type="predicted"/>
<evidence type="ECO:0000313" key="2">
    <source>
        <dbReference type="Proteomes" id="UP000030748"/>
    </source>
</evidence>
<dbReference type="Proteomes" id="UP000030748">
    <property type="component" value="Unassembled WGS sequence"/>
</dbReference>
<evidence type="ECO:0000313" key="1">
    <source>
        <dbReference type="EMBL" id="EYU28224.1"/>
    </source>
</evidence>
<organism evidence="1 2">
    <name type="scientific">Erythranthe guttata</name>
    <name type="common">Yellow monkey flower</name>
    <name type="synonym">Mimulus guttatus</name>
    <dbReference type="NCBI Taxonomy" id="4155"/>
    <lineage>
        <taxon>Eukaryota</taxon>
        <taxon>Viridiplantae</taxon>
        <taxon>Streptophyta</taxon>
        <taxon>Embryophyta</taxon>
        <taxon>Tracheophyta</taxon>
        <taxon>Spermatophyta</taxon>
        <taxon>Magnoliopsida</taxon>
        <taxon>eudicotyledons</taxon>
        <taxon>Gunneridae</taxon>
        <taxon>Pentapetalae</taxon>
        <taxon>asterids</taxon>
        <taxon>lamiids</taxon>
        <taxon>Lamiales</taxon>
        <taxon>Phrymaceae</taxon>
        <taxon>Erythranthe</taxon>
    </lineage>
</organism>
<dbReference type="AlphaFoldDB" id="A0A022QKV5"/>
<name>A0A022QKV5_ERYGU</name>
<protein>
    <submittedName>
        <fullName evidence="1">Uncharacterized protein</fullName>
    </submittedName>
</protein>
<keyword evidence="2" id="KW-1185">Reference proteome</keyword>
<feature type="non-terminal residue" evidence="1">
    <location>
        <position position="79"/>
    </location>
</feature>
<sequence length="79" mass="8545">MWTRCQVREMIVATLSIDEYVEFSPGFTLLGFFAAAPPPPPPVVVVVVSSAAAEPTTIGSSFPTPSSFSFFILSNITYR</sequence>